<evidence type="ECO:0008006" key="4">
    <source>
        <dbReference type="Google" id="ProtNLM"/>
    </source>
</evidence>
<name>A0A7S1YM83_9STRA</name>
<dbReference type="PROSITE" id="PS00560">
    <property type="entry name" value="CARBOXYPEPT_SER_HIS"/>
    <property type="match status" value="1"/>
</dbReference>
<dbReference type="InterPro" id="IPR033124">
    <property type="entry name" value="Ser_caboxypep_his_AS"/>
</dbReference>
<gene>
    <name evidence="3" type="ORF">GOCE00092_LOCUS26052</name>
</gene>
<dbReference type="InterPro" id="IPR029058">
    <property type="entry name" value="AB_hydrolase_fold"/>
</dbReference>
<comment type="similarity">
    <text evidence="1">Belongs to the peptidase S10 family.</text>
</comment>
<evidence type="ECO:0000256" key="2">
    <source>
        <dbReference type="SAM" id="Phobius"/>
    </source>
</evidence>
<dbReference type="Pfam" id="PF00450">
    <property type="entry name" value="Peptidase_S10"/>
    <property type="match status" value="1"/>
</dbReference>
<dbReference type="AlphaFoldDB" id="A0A7S1YM83"/>
<keyword evidence="2" id="KW-0812">Transmembrane</keyword>
<proteinExistence type="inferred from homology"/>
<accession>A0A7S1YM83</accession>
<dbReference type="SUPFAM" id="SSF53474">
    <property type="entry name" value="alpha/beta-Hydrolases"/>
    <property type="match status" value="1"/>
</dbReference>
<reference evidence="3" key="1">
    <citation type="submission" date="2021-01" db="EMBL/GenBank/DDBJ databases">
        <authorList>
            <person name="Corre E."/>
            <person name="Pelletier E."/>
            <person name="Niang G."/>
            <person name="Scheremetjew M."/>
            <person name="Finn R."/>
            <person name="Kale V."/>
            <person name="Holt S."/>
            <person name="Cochrane G."/>
            <person name="Meng A."/>
            <person name="Brown T."/>
            <person name="Cohen L."/>
        </authorList>
    </citation>
    <scope>NUCLEOTIDE SEQUENCE</scope>
    <source>
        <strain evidence="3">CCMP 410</strain>
    </source>
</reference>
<keyword evidence="2" id="KW-0472">Membrane</keyword>
<dbReference type="EMBL" id="HBGK01049617">
    <property type="protein sequence ID" value="CAD9309536.1"/>
    <property type="molecule type" value="Transcribed_RNA"/>
</dbReference>
<dbReference type="GO" id="GO:0004185">
    <property type="term" value="F:serine-type carboxypeptidase activity"/>
    <property type="evidence" value="ECO:0007669"/>
    <property type="project" value="InterPro"/>
</dbReference>
<sequence>MDSMTSWSGHNQWVSDGGTRGLWLNNKTNPIMPMAGYAKELGNLTFVVVYNSGHLVPFHQPENALDLIERFLLEESYIDQAIDRIAATNQVTEEDGLLGEAPLAVITSPAVPPSSASESSTRMLIACFFAGVLITLVPIIVWVKREETRRRRYEPVNDAMQ</sequence>
<dbReference type="Gene3D" id="3.40.50.1820">
    <property type="entry name" value="alpha/beta hydrolase"/>
    <property type="match status" value="1"/>
</dbReference>
<feature type="transmembrane region" description="Helical" evidence="2">
    <location>
        <begin position="123"/>
        <end position="143"/>
    </location>
</feature>
<evidence type="ECO:0000256" key="1">
    <source>
        <dbReference type="ARBA" id="ARBA00009431"/>
    </source>
</evidence>
<organism evidence="3">
    <name type="scientific">Grammatophora oceanica</name>
    <dbReference type="NCBI Taxonomy" id="210454"/>
    <lineage>
        <taxon>Eukaryota</taxon>
        <taxon>Sar</taxon>
        <taxon>Stramenopiles</taxon>
        <taxon>Ochrophyta</taxon>
        <taxon>Bacillariophyta</taxon>
        <taxon>Fragilariophyceae</taxon>
        <taxon>Fragilariophycidae</taxon>
        <taxon>Rhabdonematales</taxon>
        <taxon>Grammatophoraceae</taxon>
        <taxon>Grammatophora</taxon>
    </lineage>
</organism>
<keyword evidence="2" id="KW-1133">Transmembrane helix</keyword>
<protein>
    <recommendedName>
        <fullName evidence="4">Carboxypeptidase</fullName>
    </recommendedName>
</protein>
<dbReference type="GO" id="GO:0006508">
    <property type="term" value="P:proteolysis"/>
    <property type="evidence" value="ECO:0007669"/>
    <property type="project" value="InterPro"/>
</dbReference>
<evidence type="ECO:0000313" key="3">
    <source>
        <dbReference type="EMBL" id="CAD9309536.1"/>
    </source>
</evidence>
<dbReference type="InterPro" id="IPR001563">
    <property type="entry name" value="Peptidase_S10"/>
</dbReference>